<dbReference type="FunFam" id="3.40.50.300:FF:000032">
    <property type="entry name" value="Export ABC transporter ATP-binding protein"/>
    <property type="match status" value="1"/>
</dbReference>
<dbReference type="OrthoDB" id="9802264at2"/>
<dbReference type="InterPro" id="IPR003439">
    <property type="entry name" value="ABC_transporter-like_ATP-bd"/>
</dbReference>
<dbReference type="Gene3D" id="3.40.50.300">
    <property type="entry name" value="P-loop containing nucleotide triphosphate hydrolases"/>
    <property type="match status" value="1"/>
</dbReference>
<evidence type="ECO:0000313" key="6">
    <source>
        <dbReference type="Proteomes" id="UP000199558"/>
    </source>
</evidence>
<evidence type="ECO:0000313" key="5">
    <source>
        <dbReference type="EMBL" id="SBT64387.1"/>
    </source>
</evidence>
<dbReference type="SMART" id="SM00382">
    <property type="entry name" value="AAA"/>
    <property type="match status" value="1"/>
</dbReference>
<dbReference type="GO" id="GO:0098796">
    <property type="term" value="C:membrane protein complex"/>
    <property type="evidence" value="ECO:0007669"/>
    <property type="project" value="UniProtKB-ARBA"/>
</dbReference>
<dbReference type="GO" id="GO:0022857">
    <property type="term" value="F:transmembrane transporter activity"/>
    <property type="evidence" value="ECO:0007669"/>
    <property type="project" value="TreeGrafter"/>
</dbReference>
<accession>A0A1A9B659</accession>
<dbReference type="InterPro" id="IPR027417">
    <property type="entry name" value="P-loop_NTPase"/>
</dbReference>
<proteinExistence type="predicted"/>
<dbReference type="RefSeq" id="WP_091570231.1">
    <property type="nucleotide sequence ID" value="NZ_FLRH01000003.1"/>
</dbReference>
<keyword evidence="2" id="KW-0547">Nucleotide-binding</keyword>
<gene>
    <name evidence="5" type="ORF">GA0070622_1363</name>
</gene>
<evidence type="ECO:0000256" key="3">
    <source>
        <dbReference type="ARBA" id="ARBA00022840"/>
    </source>
</evidence>
<reference evidence="6" key="1">
    <citation type="submission" date="2016-06" db="EMBL/GenBank/DDBJ databases">
        <authorList>
            <person name="Varghese N."/>
            <person name="Submissions Spin"/>
        </authorList>
    </citation>
    <scope>NUCLEOTIDE SEQUENCE [LARGE SCALE GENOMIC DNA]</scope>
    <source>
        <strain evidence="6">DSM 45794</strain>
    </source>
</reference>
<evidence type="ECO:0000259" key="4">
    <source>
        <dbReference type="PROSITE" id="PS50893"/>
    </source>
</evidence>
<evidence type="ECO:0000256" key="2">
    <source>
        <dbReference type="ARBA" id="ARBA00022741"/>
    </source>
</evidence>
<dbReference type="PANTHER" id="PTHR24220">
    <property type="entry name" value="IMPORT ATP-BINDING PROTEIN"/>
    <property type="match status" value="1"/>
</dbReference>
<dbReference type="GO" id="GO:0016887">
    <property type="term" value="F:ATP hydrolysis activity"/>
    <property type="evidence" value="ECO:0007669"/>
    <property type="project" value="InterPro"/>
</dbReference>
<protein>
    <submittedName>
        <fullName evidence="5">Putative ABC transport system ATP-binding protein</fullName>
    </submittedName>
</protein>
<dbReference type="Pfam" id="PF00005">
    <property type="entry name" value="ABC_tran"/>
    <property type="match status" value="1"/>
</dbReference>
<feature type="domain" description="ABC transporter" evidence="4">
    <location>
        <begin position="9"/>
        <end position="246"/>
    </location>
</feature>
<evidence type="ECO:0000256" key="1">
    <source>
        <dbReference type="ARBA" id="ARBA00022448"/>
    </source>
</evidence>
<dbReference type="GO" id="GO:0005886">
    <property type="term" value="C:plasma membrane"/>
    <property type="evidence" value="ECO:0007669"/>
    <property type="project" value="TreeGrafter"/>
</dbReference>
<dbReference type="InterPro" id="IPR015854">
    <property type="entry name" value="ABC_transpr_LolD-like"/>
</dbReference>
<dbReference type="PROSITE" id="PS50893">
    <property type="entry name" value="ABC_TRANSPORTER_2"/>
    <property type="match status" value="1"/>
</dbReference>
<keyword evidence="6" id="KW-1185">Reference proteome</keyword>
<dbReference type="CDD" id="cd03255">
    <property type="entry name" value="ABC_MJ0796_LolCDE_FtsE"/>
    <property type="match status" value="1"/>
</dbReference>
<dbReference type="EMBL" id="FLRH01000003">
    <property type="protein sequence ID" value="SBT64387.1"/>
    <property type="molecule type" value="Genomic_DNA"/>
</dbReference>
<dbReference type="InterPro" id="IPR017911">
    <property type="entry name" value="MacB-like_ATP-bd"/>
</dbReference>
<dbReference type="PANTHER" id="PTHR24220:SF659">
    <property type="entry name" value="TRANSPORTER, PUTATIVE-RELATED"/>
    <property type="match status" value="1"/>
</dbReference>
<dbReference type="STRING" id="946078.GA0070622_1363"/>
<dbReference type="PROSITE" id="PS00211">
    <property type="entry name" value="ABC_TRANSPORTER_1"/>
    <property type="match status" value="1"/>
</dbReference>
<dbReference type="InterPro" id="IPR017871">
    <property type="entry name" value="ABC_transporter-like_CS"/>
</dbReference>
<organism evidence="5 6">
    <name type="scientific">Micromonospora sediminicola</name>
    <dbReference type="NCBI Taxonomy" id="946078"/>
    <lineage>
        <taxon>Bacteria</taxon>
        <taxon>Bacillati</taxon>
        <taxon>Actinomycetota</taxon>
        <taxon>Actinomycetes</taxon>
        <taxon>Micromonosporales</taxon>
        <taxon>Micromonosporaceae</taxon>
        <taxon>Micromonospora</taxon>
    </lineage>
</organism>
<keyword evidence="3 5" id="KW-0067">ATP-binding</keyword>
<dbReference type="GO" id="GO:0005524">
    <property type="term" value="F:ATP binding"/>
    <property type="evidence" value="ECO:0007669"/>
    <property type="project" value="UniProtKB-KW"/>
</dbReference>
<dbReference type="AlphaFoldDB" id="A0A1A9B659"/>
<dbReference type="SUPFAM" id="SSF52540">
    <property type="entry name" value="P-loop containing nucleoside triphosphate hydrolases"/>
    <property type="match status" value="1"/>
</dbReference>
<keyword evidence="1" id="KW-0813">Transport</keyword>
<name>A0A1A9B659_9ACTN</name>
<dbReference type="Proteomes" id="UP000199558">
    <property type="component" value="Unassembled WGS sequence"/>
</dbReference>
<sequence length="248" mass="26653">MDPTTGSTVRIAGLVRQFRTGPERLTAVDDVSLEIAAGSVVALTGPSGSGKSTLLHLIGAIEQADRGTVTVDDVEVTALRRAALARYRQRVGFVFQRYHLLPALTVLDNVIAPVLPRRGRADHAARARELLDAVGLAGRERALPAELSGGQQQRVAIARALMGEPRLLLADEPTGNLDSTTGAQILDLLLDLRDRHGMTILLATHEPAIAARCDRLVRLGDGRIVEDVDLTDGEDPADTFDRASRLRL</sequence>
<dbReference type="InterPro" id="IPR003593">
    <property type="entry name" value="AAA+_ATPase"/>
</dbReference>